<keyword evidence="2" id="KW-0675">Receptor</keyword>
<dbReference type="AlphaFoldDB" id="G7YVR0"/>
<protein>
    <submittedName>
        <fullName evidence="2">Neuropeptide FF receptor 1</fullName>
    </submittedName>
</protein>
<dbReference type="Gene3D" id="3.90.80.10">
    <property type="entry name" value="Inorganic pyrophosphatase"/>
    <property type="match status" value="1"/>
</dbReference>
<dbReference type="GO" id="GO:0006796">
    <property type="term" value="P:phosphate-containing compound metabolic process"/>
    <property type="evidence" value="ECO:0007669"/>
    <property type="project" value="InterPro"/>
</dbReference>
<proteinExistence type="predicted"/>
<feature type="region of interest" description="Disordered" evidence="1">
    <location>
        <begin position="79"/>
        <end position="100"/>
    </location>
</feature>
<organism evidence="2 3">
    <name type="scientific">Clonorchis sinensis</name>
    <name type="common">Chinese liver fluke</name>
    <dbReference type="NCBI Taxonomy" id="79923"/>
    <lineage>
        <taxon>Eukaryota</taxon>
        <taxon>Metazoa</taxon>
        <taxon>Spiralia</taxon>
        <taxon>Lophotrochozoa</taxon>
        <taxon>Platyhelminthes</taxon>
        <taxon>Trematoda</taxon>
        <taxon>Digenea</taxon>
        <taxon>Opisthorchiida</taxon>
        <taxon>Opisthorchiata</taxon>
        <taxon>Opisthorchiidae</taxon>
        <taxon>Clonorchis</taxon>
    </lineage>
</organism>
<accession>G7YVR0</accession>
<evidence type="ECO:0000313" key="2">
    <source>
        <dbReference type="EMBL" id="GAA57040.1"/>
    </source>
</evidence>
<gene>
    <name evidence="2" type="ORF">CLF_112048</name>
</gene>
<dbReference type="InterPro" id="IPR036649">
    <property type="entry name" value="Pyrophosphatase_sf"/>
</dbReference>
<dbReference type="GO" id="GO:0005737">
    <property type="term" value="C:cytoplasm"/>
    <property type="evidence" value="ECO:0007669"/>
    <property type="project" value="InterPro"/>
</dbReference>
<evidence type="ECO:0000256" key="1">
    <source>
        <dbReference type="SAM" id="MobiDB-lite"/>
    </source>
</evidence>
<evidence type="ECO:0000313" key="3">
    <source>
        <dbReference type="Proteomes" id="UP000008909"/>
    </source>
</evidence>
<keyword evidence="3" id="KW-1185">Reference proteome</keyword>
<reference evidence="2" key="1">
    <citation type="journal article" date="2011" name="Genome Biol.">
        <title>The draft genome of the carcinogenic human liver fluke Clonorchis sinensis.</title>
        <authorList>
            <person name="Wang X."/>
            <person name="Chen W."/>
            <person name="Huang Y."/>
            <person name="Sun J."/>
            <person name="Men J."/>
            <person name="Liu H."/>
            <person name="Luo F."/>
            <person name="Guo L."/>
            <person name="Lv X."/>
            <person name="Deng C."/>
            <person name="Zhou C."/>
            <person name="Fan Y."/>
            <person name="Li X."/>
            <person name="Huang L."/>
            <person name="Hu Y."/>
            <person name="Liang C."/>
            <person name="Hu X."/>
            <person name="Xu J."/>
            <person name="Yu X."/>
        </authorList>
    </citation>
    <scope>NUCLEOTIDE SEQUENCE [LARGE SCALE GENOMIC DNA]</scope>
    <source>
        <strain evidence="2">Henan</strain>
    </source>
</reference>
<name>G7YVR0_CLOSI</name>
<feature type="compositionally biased region" description="Basic and acidic residues" evidence="1">
    <location>
        <begin position="91"/>
        <end position="100"/>
    </location>
</feature>
<dbReference type="EMBL" id="DF144506">
    <property type="protein sequence ID" value="GAA57040.1"/>
    <property type="molecule type" value="Genomic_DNA"/>
</dbReference>
<reference key="2">
    <citation type="submission" date="2011-10" db="EMBL/GenBank/DDBJ databases">
        <title>The genome and transcriptome sequence of Clonorchis sinensis provide insights into the carcinogenic liver fluke.</title>
        <authorList>
            <person name="Wang X."/>
            <person name="Huang Y."/>
            <person name="Chen W."/>
            <person name="Liu H."/>
            <person name="Guo L."/>
            <person name="Chen Y."/>
            <person name="Luo F."/>
            <person name="Zhou W."/>
            <person name="Sun J."/>
            <person name="Mao Q."/>
            <person name="Liang P."/>
            <person name="Zhou C."/>
            <person name="Tian Y."/>
            <person name="Men J."/>
            <person name="Lv X."/>
            <person name="Huang L."/>
            <person name="Zhou J."/>
            <person name="Hu Y."/>
            <person name="Li R."/>
            <person name="Zhang F."/>
            <person name="Lei H."/>
            <person name="Li X."/>
            <person name="Hu X."/>
            <person name="Liang C."/>
            <person name="Xu J."/>
            <person name="Wu Z."/>
            <person name="Yu X."/>
        </authorList>
    </citation>
    <scope>NUCLEOTIDE SEQUENCE</scope>
    <source>
        <strain>Henan</strain>
    </source>
</reference>
<dbReference type="SUPFAM" id="SSF50324">
    <property type="entry name" value="Inorganic pyrophosphatase"/>
    <property type="match status" value="1"/>
</dbReference>
<sequence length="100" mass="11084">MVSKGNLPAELKRVHSLIWRAFALDVIQQTHEQWKSLISGKSDGKKIACCNVLIEESPFIVSSEDFAAELLKCPDFTEGKPACDPACIPDESPRAPDREE</sequence>
<dbReference type="GO" id="GO:0004427">
    <property type="term" value="F:inorganic diphosphate phosphatase activity"/>
    <property type="evidence" value="ECO:0007669"/>
    <property type="project" value="InterPro"/>
</dbReference>
<dbReference type="GO" id="GO:0000287">
    <property type="term" value="F:magnesium ion binding"/>
    <property type="evidence" value="ECO:0007669"/>
    <property type="project" value="InterPro"/>
</dbReference>
<dbReference type="Proteomes" id="UP000008909">
    <property type="component" value="Unassembled WGS sequence"/>
</dbReference>